<name>A0A979EJY9_ICTPU</name>
<dbReference type="RefSeq" id="XP_047005860.2">
    <property type="nucleotide sequence ID" value="XM_047149904.2"/>
</dbReference>
<accession>A0A979EJY9</accession>
<reference evidence="3 4" key="2">
    <citation type="submission" date="2025-04" db="UniProtKB">
        <authorList>
            <consortium name="RefSeq"/>
        </authorList>
    </citation>
    <scope>IDENTIFICATION</scope>
    <source>
        <tissue evidence="3 4">Blood</tissue>
    </source>
</reference>
<feature type="region of interest" description="Disordered" evidence="1">
    <location>
        <begin position="37"/>
        <end position="61"/>
    </location>
</feature>
<evidence type="ECO:0000313" key="2">
    <source>
        <dbReference type="Proteomes" id="UP000221080"/>
    </source>
</evidence>
<dbReference type="AlphaFoldDB" id="A0A979EJY9"/>
<evidence type="ECO:0000313" key="3">
    <source>
        <dbReference type="RefSeq" id="XP_047005860.2"/>
    </source>
</evidence>
<evidence type="ECO:0000313" key="4">
    <source>
        <dbReference type="RefSeq" id="XP_053530594.1"/>
    </source>
</evidence>
<keyword evidence="2" id="KW-1185">Reference proteome</keyword>
<sequence>MMELFSSRLDQLHNHQASTLQELQMARMEMGRVQEMLQTSTETNEPEAKETESTDSDAPLDGAKARLEVLRESLYKREREISMLIDGGGFQNGVAPSAYTRLLAAVVRQAHLIYAEVTEAKQQFDQMAEDNRKAVAEARNILTSFQDNQPDMESIDLRPLRMDQSEISLGDQVPQAEVNLQKHEVLLVALECIKAGVTPTTTGSVSEDELTALDESVKSFEERFKNSDVLNLEVGKSVGQQLLFLQAELKQAKEENKKMTEHYTAERTLRKKYYNMVEDMKGIVFDTHIT</sequence>
<protein>
    <submittedName>
        <fullName evidence="3 4">Uncharacterized protein LOC108255364</fullName>
    </submittedName>
</protein>
<dbReference type="KEGG" id="ipu:108255364"/>
<evidence type="ECO:0000256" key="1">
    <source>
        <dbReference type="SAM" id="MobiDB-lite"/>
    </source>
</evidence>
<proteinExistence type="predicted"/>
<dbReference type="GeneID" id="108255364"/>
<dbReference type="OrthoDB" id="3176171at2759"/>
<dbReference type="RefSeq" id="XP_053530594.1">
    <property type="nucleotide sequence ID" value="XM_053674619.1"/>
</dbReference>
<organism evidence="2 3">
    <name type="scientific">Ictalurus punctatus</name>
    <name type="common">Channel catfish</name>
    <name type="synonym">Silurus punctatus</name>
    <dbReference type="NCBI Taxonomy" id="7998"/>
    <lineage>
        <taxon>Eukaryota</taxon>
        <taxon>Metazoa</taxon>
        <taxon>Chordata</taxon>
        <taxon>Craniata</taxon>
        <taxon>Vertebrata</taxon>
        <taxon>Euteleostomi</taxon>
        <taxon>Actinopterygii</taxon>
        <taxon>Neopterygii</taxon>
        <taxon>Teleostei</taxon>
        <taxon>Ostariophysi</taxon>
        <taxon>Siluriformes</taxon>
        <taxon>Ictaluridae</taxon>
        <taxon>Ictalurus</taxon>
    </lineage>
</organism>
<dbReference type="Proteomes" id="UP000221080">
    <property type="component" value="Chromosome 22"/>
</dbReference>
<gene>
    <name evidence="3 4" type="primary">LOC108255364</name>
</gene>
<reference evidence="2" key="1">
    <citation type="journal article" date="2016" name="Nat. Commun.">
        <title>The channel catfish genome sequence provides insights into the evolution of scale formation in teleosts.</title>
        <authorList>
            <person name="Liu Z."/>
            <person name="Liu S."/>
            <person name="Yao J."/>
            <person name="Bao L."/>
            <person name="Zhang J."/>
            <person name="Li Y."/>
            <person name="Jiang C."/>
            <person name="Sun L."/>
            <person name="Wang R."/>
            <person name="Zhang Y."/>
            <person name="Zhou T."/>
            <person name="Zeng Q."/>
            <person name="Fu Q."/>
            <person name="Gao S."/>
            <person name="Li N."/>
            <person name="Koren S."/>
            <person name="Jiang Y."/>
            <person name="Zimin A."/>
            <person name="Xu P."/>
            <person name="Phillippy A.M."/>
            <person name="Geng X."/>
            <person name="Song L."/>
            <person name="Sun F."/>
            <person name="Li C."/>
            <person name="Wang X."/>
            <person name="Chen A."/>
            <person name="Jin Y."/>
            <person name="Yuan Z."/>
            <person name="Yang Y."/>
            <person name="Tan S."/>
            <person name="Peatman E."/>
            <person name="Lu J."/>
            <person name="Qin Z."/>
            <person name="Dunham R."/>
            <person name="Li Z."/>
            <person name="Sonstegard T."/>
            <person name="Feng J."/>
            <person name="Danzmann R.G."/>
            <person name="Schroeder S."/>
            <person name="Scheffler B."/>
            <person name="Duke M.V."/>
            <person name="Ballard L."/>
            <person name="Kucuktas H."/>
            <person name="Kaltenboeck L."/>
            <person name="Liu H."/>
            <person name="Armbruster J."/>
            <person name="Xie Y."/>
            <person name="Kirby M.L."/>
            <person name="Tian Y."/>
            <person name="Flanagan M.E."/>
            <person name="Mu W."/>
            <person name="Waldbieser G.C."/>
        </authorList>
    </citation>
    <scope>NUCLEOTIDE SEQUENCE [LARGE SCALE GENOMIC DNA]</scope>
    <source>
        <strain evidence="2">SDA103</strain>
    </source>
</reference>